<keyword evidence="4" id="KW-0732">Signal</keyword>
<dbReference type="GO" id="GO:0030288">
    <property type="term" value="C:outer membrane-bounded periplasmic space"/>
    <property type="evidence" value="ECO:0007669"/>
    <property type="project" value="UniProtKB-ARBA"/>
</dbReference>
<dbReference type="InParanoid" id="A0A3A9JEQ4"/>
<dbReference type="CDD" id="cd08516">
    <property type="entry name" value="PBP2_NikA_DppA_OppA_like_11"/>
    <property type="match status" value="1"/>
</dbReference>
<dbReference type="InterPro" id="IPR000914">
    <property type="entry name" value="SBP_5_dom"/>
</dbReference>
<dbReference type="PANTHER" id="PTHR30290">
    <property type="entry name" value="PERIPLASMIC BINDING COMPONENT OF ABC TRANSPORTER"/>
    <property type="match status" value="1"/>
</dbReference>
<dbReference type="AlphaFoldDB" id="A0A3A9JEQ4"/>
<evidence type="ECO:0000313" key="9">
    <source>
        <dbReference type="Proteomes" id="UP000278036"/>
    </source>
</evidence>
<dbReference type="Pfam" id="PF00496">
    <property type="entry name" value="SBP_bac_5"/>
    <property type="match status" value="1"/>
</dbReference>
<dbReference type="RefSeq" id="WP_120636708.1">
    <property type="nucleotide sequence ID" value="NZ_RAQU01000009.1"/>
</dbReference>
<evidence type="ECO:0000313" key="8">
    <source>
        <dbReference type="Proteomes" id="UP000274097"/>
    </source>
</evidence>
<dbReference type="PIRSF" id="PIRSF002741">
    <property type="entry name" value="MppA"/>
    <property type="match status" value="1"/>
</dbReference>
<dbReference type="InterPro" id="IPR039424">
    <property type="entry name" value="SBP_5"/>
</dbReference>
<comment type="subcellular location">
    <subcellularLocation>
        <location evidence="1">Periplasm</location>
    </subcellularLocation>
</comment>
<name>A0A3A9JEQ4_9PROT</name>
<evidence type="ECO:0000259" key="5">
    <source>
        <dbReference type="Pfam" id="PF00496"/>
    </source>
</evidence>
<evidence type="ECO:0000313" key="7">
    <source>
        <dbReference type="EMBL" id="RMI25651.1"/>
    </source>
</evidence>
<dbReference type="Proteomes" id="UP000278036">
    <property type="component" value="Unassembled WGS sequence"/>
</dbReference>
<accession>A0A3A9JEQ4</accession>
<dbReference type="PANTHER" id="PTHR30290:SF9">
    <property type="entry name" value="OLIGOPEPTIDE-BINDING PROTEIN APPA"/>
    <property type="match status" value="1"/>
</dbReference>
<evidence type="ECO:0000313" key="6">
    <source>
        <dbReference type="EMBL" id="RKK05817.1"/>
    </source>
</evidence>
<protein>
    <submittedName>
        <fullName evidence="6">Peptide ABC transporter substrate-binding protein</fullName>
    </submittedName>
</protein>
<dbReference type="GO" id="GO:0015833">
    <property type="term" value="P:peptide transport"/>
    <property type="evidence" value="ECO:0007669"/>
    <property type="project" value="TreeGrafter"/>
</dbReference>
<evidence type="ECO:0000256" key="1">
    <source>
        <dbReference type="ARBA" id="ARBA00004418"/>
    </source>
</evidence>
<dbReference type="Gene3D" id="3.10.105.10">
    <property type="entry name" value="Dipeptide-binding Protein, Domain 3"/>
    <property type="match status" value="1"/>
</dbReference>
<dbReference type="GO" id="GO:0043190">
    <property type="term" value="C:ATP-binding cassette (ABC) transporter complex"/>
    <property type="evidence" value="ECO:0007669"/>
    <property type="project" value="InterPro"/>
</dbReference>
<dbReference type="InterPro" id="IPR030678">
    <property type="entry name" value="Peptide/Ni-bd"/>
</dbReference>
<evidence type="ECO:0000256" key="3">
    <source>
        <dbReference type="ARBA" id="ARBA00022448"/>
    </source>
</evidence>
<feature type="domain" description="Solute-binding protein family 5" evidence="5">
    <location>
        <begin position="72"/>
        <end position="413"/>
    </location>
</feature>
<comment type="similarity">
    <text evidence="2">Belongs to the bacterial solute-binding protein 5 family.</text>
</comment>
<dbReference type="GO" id="GO:1904680">
    <property type="term" value="F:peptide transmembrane transporter activity"/>
    <property type="evidence" value="ECO:0007669"/>
    <property type="project" value="TreeGrafter"/>
</dbReference>
<reference evidence="6 9" key="1">
    <citation type="submission" date="2018-09" db="EMBL/GenBank/DDBJ databases">
        <title>Roseomonas sp. nov., isolated from feces of Tibetan antelopes in the Qinghai-Tibet plateau, China.</title>
        <authorList>
            <person name="Tian Z."/>
        </authorList>
    </citation>
    <scope>NUCLEOTIDE SEQUENCE [LARGE SCALE GENOMIC DNA]</scope>
    <source>
        <strain evidence="7 8">Z23</strain>
        <strain evidence="6 9">Z24</strain>
    </source>
</reference>
<gene>
    <name evidence="6" type="ORF">D6Z83_02255</name>
    <name evidence="7" type="ORF">EBE87_08055</name>
</gene>
<dbReference type="Gene3D" id="3.90.76.10">
    <property type="entry name" value="Dipeptide-binding Protein, Domain 1"/>
    <property type="match status" value="1"/>
</dbReference>
<dbReference type="SUPFAM" id="SSF53850">
    <property type="entry name" value="Periplasmic binding protein-like II"/>
    <property type="match status" value="1"/>
</dbReference>
<sequence>MTPTRRAFLTAGAALPFLRGPARAQPADGTLRFGLSAYPPNLQPWVSTGGAAGTVKMLLHRRLISYNAKGELRGELAESWSRDPADGAWVFKLRPNATFQNGEPVTSTDIRWNVEQIGGEKSTAYMRAQFQAVEWIETPDPHTIRFHTRQPVAAFPDWFAGYNMGLIWHRSEAREPVGAGPFRIAAQERGSSITLEAVPNHWQGLPKIRTVNMVVYADENLRAAALQSGDVDMIEYVPWQAMSAVEADPRLKLDATTGPFMDILFNGSKGPFSDPRVRRAVAHAIRREEIVKAAFFGRGAVLEGVPMVQDTPWYDAELAKGWAYDPERSKALLSEAGFANGFQTTLLSTAQYGMHKDTAEVVQQHLAAIGIQCELRLPDWSTRVSQGQRGQYEMAIHGVSADSNDPDGLTPIFDTTLSPSHGRSFALQAPRTVAALAKGRGEFDQAKRIEAYKEFQRAALEEVPLVTLAWRSQGYAMDRKVKGFTNLPGALSTLSGAMLEEAYLG</sequence>
<dbReference type="EMBL" id="RAQU01000009">
    <property type="protein sequence ID" value="RKK05817.1"/>
    <property type="molecule type" value="Genomic_DNA"/>
</dbReference>
<organism evidence="6 9">
    <name type="scientific">Teichococcus wenyumeiae</name>
    <dbReference type="NCBI Taxonomy" id="2478470"/>
    <lineage>
        <taxon>Bacteria</taxon>
        <taxon>Pseudomonadati</taxon>
        <taxon>Pseudomonadota</taxon>
        <taxon>Alphaproteobacteria</taxon>
        <taxon>Acetobacterales</taxon>
        <taxon>Roseomonadaceae</taxon>
        <taxon>Roseomonas</taxon>
    </lineage>
</organism>
<keyword evidence="3" id="KW-0813">Transport</keyword>
<evidence type="ECO:0000256" key="4">
    <source>
        <dbReference type="ARBA" id="ARBA00022729"/>
    </source>
</evidence>
<comment type="caution">
    <text evidence="6">The sequence shown here is derived from an EMBL/GenBank/DDBJ whole genome shotgun (WGS) entry which is preliminary data.</text>
</comment>
<keyword evidence="8" id="KW-1185">Reference proteome</keyword>
<dbReference type="Gene3D" id="3.40.190.10">
    <property type="entry name" value="Periplasmic binding protein-like II"/>
    <property type="match status" value="1"/>
</dbReference>
<dbReference type="OrthoDB" id="9803988at2"/>
<evidence type="ECO:0000256" key="2">
    <source>
        <dbReference type="ARBA" id="ARBA00005695"/>
    </source>
</evidence>
<proteinExistence type="inferred from homology"/>
<dbReference type="EMBL" id="RFLX01000004">
    <property type="protein sequence ID" value="RMI25651.1"/>
    <property type="molecule type" value="Genomic_DNA"/>
</dbReference>
<dbReference type="Proteomes" id="UP000274097">
    <property type="component" value="Unassembled WGS sequence"/>
</dbReference>